<dbReference type="Proteomes" id="UP000824540">
    <property type="component" value="Unassembled WGS sequence"/>
</dbReference>
<dbReference type="AlphaFoldDB" id="A0A8T2PDL3"/>
<proteinExistence type="predicted"/>
<evidence type="ECO:0000313" key="2">
    <source>
        <dbReference type="Proteomes" id="UP000824540"/>
    </source>
</evidence>
<dbReference type="EMBL" id="JAFBMS010000008">
    <property type="protein sequence ID" value="KAG9350299.1"/>
    <property type="molecule type" value="Genomic_DNA"/>
</dbReference>
<sequence>MCNVLAGEGYGWVWAEGPAPYMEVYAQRGLRDRALERAQHSPIALLHFFHSSLIHSGGSLSGKAAGVQLFIPTLHPECV</sequence>
<organism evidence="1 2">
    <name type="scientific">Albula glossodonta</name>
    <name type="common">roundjaw bonefish</name>
    <dbReference type="NCBI Taxonomy" id="121402"/>
    <lineage>
        <taxon>Eukaryota</taxon>
        <taxon>Metazoa</taxon>
        <taxon>Chordata</taxon>
        <taxon>Craniata</taxon>
        <taxon>Vertebrata</taxon>
        <taxon>Euteleostomi</taxon>
        <taxon>Actinopterygii</taxon>
        <taxon>Neopterygii</taxon>
        <taxon>Teleostei</taxon>
        <taxon>Albuliformes</taxon>
        <taxon>Albulidae</taxon>
        <taxon>Albula</taxon>
    </lineage>
</organism>
<comment type="caution">
    <text evidence="1">The sequence shown here is derived from an EMBL/GenBank/DDBJ whole genome shotgun (WGS) entry which is preliminary data.</text>
</comment>
<protein>
    <submittedName>
        <fullName evidence="1">Uncharacterized protein</fullName>
    </submittedName>
</protein>
<keyword evidence="2" id="KW-1185">Reference proteome</keyword>
<name>A0A8T2PDL3_9TELE</name>
<reference evidence="1" key="1">
    <citation type="thesis" date="2021" institute="BYU ScholarsArchive" country="Provo, UT, USA">
        <title>Applications of and Algorithms for Genome Assembly and Genomic Analyses with an Emphasis on Marine Teleosts.</title>
        <authorList>
            <person name="Pickett B.D."/>
        </authorList>
    </citation>
    <scope>NUCLEOTIDE SEQUENCE</scope>
    <source>
        <strain evidence="1">HI-2016</strain>
    </source>
</reference>
<evidence type="ECO:0000313" key="1">
    <source>
        <dbReference type="EMBL" id="KAG9350299.1"/>
    </source>
</evidence>
<accession>A0A8T2PDL3</accession>
<gene>
    <name evidence="1" type="ORF">JZ751_026653</name>
</gene>